<dbReference type="EMBL" id="GBXM01005429">
    <property type="protein sequence ID" value="JAI03149.1"/>
    <property type="molecule type" value="Transcribed_RNA"/>
</dbReference>
<name>A0A0E9XN58_ANGAN</name>
<reference evidence="1" key="1">
    <citation type="submission" date="2014-11" db="EMBL/GenBank/DDBJ databases">
        <authorList>
            <person name="Amaro Gonzalez C."/>
        </authorList>
    </citation>
    <scope>NUCLEOTIDE SEQUENCE</scope>
</reference>
<proteinExistence type="predicted"/>
<sequence length="29" mass="3454">MLPLFIIGQEDLQSQLQQEDLEKRKLQVL</sequence>
<evidence type="ECO:0000313" key="1">
    <source>
        <dbReference type="EMBL" id="JAI03149.1"/>
    </source>
</evidence>
<dbReference type="AlphaFoldDB" id="A0A0E9XN58"/>
<reference evidence="1" key="2">
    <citation type="journal article" date="2015" name="Fish Shellfish Immunol.">
        <title>Early steps in the European eel (Anguilla anguilla)-Vibrio vulnificus interaction in the gills: Role of the RtxA13 toxin.</title>
        <authorList>
            <person name="Callol A."/>
            <person name="Pajuelo D."/>
            <person name="Ebbesson L."/>
            <person name="Teles M."/>
            <person name="MacKenzie S."/>
            <person name="Amaro C."/>
        </authorList>
    </citation>
    <scope>NUCLEOTIDE SEQUENCE</scope>
</reference>
<organism evidence="1">
    <name type="scientific">Anguilla anguilla</name>
    <name type="common">European freshwater eel</name>
    <name type="synonym">Muraena anguilla</name>
    <dbReference type="NCBI Taxonomy" id="7936"/>
    <lineage>
        <taxon>Eukaryota</taxon>
        <taxon>Metazoa</taxon>
        <taxon>Chordata</taxon>
        <taxon>Craniata</taxon>
        <taxon>Vertebrata</taxon>
        <taxon>Euteleostomi</taxon>
        <taxon>Actinopterygii</taxon>
        <taxon>Neopterygii</taxon>
        <taxon>Teleostei</taxon>
        <taxon>Anguilliformes</taxon>
        <taxon>Anguillidae</taxon>
        <taxon>Anguilla</taxon>
    </lineage>
</organism>
<accession>A0A0E9XN58</accession>
<protein>
    <submittedName>
        <fullName evidence="1">Uncharacterized protein</fullName>
    </submittedName>
</protein>